<reference evidence="2" key="2">
    <citation type="submission" date="2017-02" db="UniProtKB">
        <authorList>
            <consortium name="WormBaseParasite"/>
        </authorList>
    </citation>
    <scope>IDENTIFICATION</scope>
</reference>
<sequence length="173" mass="19706">MDVDGNYTVYTCQRLLPGEGNTTALRLVEATRGKVSSLYDQDYKGPVKLQPRCGPFVRQGGLCPAFVMVERDGARYNVKICDWHLHGSMIPTRALEMIGTMLLLKNIPLPAVRMIIQGQTTEFCTPLSSLDLYMRRLDLKQFECLCEFARKRYAGHIDVLRRKMGMIVRSVFL</sequence>
<proteinExistence type="predicted"/>
<protein>
    <submittedName>
        <fullName evidence="2">DUF5675 domain-containing protein</fullName>
    </submittedName>
</protein>
<evidence type="ECO:0000313" key="1">
    <source>
        <dbReference type="Proteomes" id="UP000035642"/>
    </source>
</evidence>
<keyword evidence="1" id="KW-1185">Reference proteome</keyword>
<reference evidence="1" key="1">
    <citation type="submission" date="2012-09" db="EMBL/GenBank/DDBJ databases">
        <authorList>
            <person name="Martin A.A."/>
        </authorList>
    </citation>
    <scope>NUCLEOTIDE SEQUENCE</scope>
</reference>
<organism evidence="1 2">
    <name type="scientific">Angiostrongylus cantonensis</name>
    <name type="common">Rat lungworm</name>
    <dbReference type="NCBI Taxonomy" id="6313"/>
    <lineage>
        <taxon>Eukaryota</taxon>
        <taxon>Metazoa</taxon>
        <taxon>Ecdysozoa</taxon>
        <taxon>Nematoda</taxon>
        <taxon>Chromadorea</taxon>
        <taxon>Rhabditida</taxon>
        <taxon>Rhabditina</taxon>
        <taxon>Rhabditomorpha</taxon>
        <taxon>Strongyloidea</taxon>
        <taxon>Metastrongylidae</taxon>
        <taxon>Angiostrongylus</taxon>
    </lineage>
</organism>
<dbReference type="WBParaSite" id="ACAC_0001418001-mRNA-1">
    <property type="protein sequence ID" value="ACAC_0001418001-mRNA-1"/>
    <property type="gene ID" value="ACAC_0001418001"/>
</dbReference>
<name>A0A0K0DQZ1_ANGCA</name>
<evidence type="ECO:0000313" key="2">
    <source>
        <dbReference type="WBParaSite" id="ACAC_0001418001-mRNA-1"/>
    </source>
</evidence>
<dbReference type="AlphaFoldDB" id="A0A0K0DQZ1"/>
<accession>A0A0K0DQZ1</accession>
<dbReference type="Proteomes" id="UP000035642">
    <property type="component" value="Unassembled WGS sequence"/>
</dbReference>